<evidence type="ECO:0000313" key="2">
    <source>
        <dbReference type="Proteomes" id="UP001558474"/>
    </source>
</evidence>
<dbReference type="Proteomes" id="UP001558474">
    <property type="component" value="Unassembled WGS sequence"/>
</dbReference>
<reference evidence="1 2" key="1">
    <citation type="submission" date="2024-04" db="EMBL/GenBank/DDBJ databases">
        <title>Genomic Markers of Mycobacteria.</title>
        <authorList>
            <person name="Soliman M.S."/>
            <person name="Elkholy A."/>
            <person name="Soliman N.S."/>
            <person name="Abbas A."/>
            <person name="Khayrat S."/>
            <person name="Shawky S."/>
        </authorList>
    </citation>
    <scope>NUCLEOTIDE SEQUENCE [LARGE SCALE GENOMIC DNA]</scope>
    <source>
        <strain evidence="1 2">Egy-CU-AM5</strain>
    </source>
</reference>
<proteinExistence type="predicted"/>
<accession>A0ABV3VEJ0</accession>
<evidence type="ECO:0000313" key="1">
    <source>
        <dbReference type="EMBL" id="MEX3739830.1"/>
    </source>
</evidence>
<sequence length="405" mass="43272">MTTTSDGASAVATLRTTAAIRERAQNLLHRARSGDSPWFVVDDDALDHAAAEVAELTRARYPTLAVPYHSRWRHFETGGVDRRAELAMRTTDVDTATQARSMIDLAVVSVLLDAGAGSDWRYVEPDTGLCLTRSEGLGVAGWHAFCGGLFSSDAGDPLRADAAALGSLDLDDLAAAFQVRPGNPLLGLEGRAQLLRRLGTQLAARADVFGPHGRPGGLFDTVTGPAVAAHDLLSTLLDTLSGVWLADNVIDGRPLGDCWRHPAVRGAGLSQGWMPFHKLSQWLTYSLLEPFEWAGVTVTDLDALTGLPEYRNGGLLLDTGVLRLRDPALAEQDWAVADELVVEWRALTVALLDELAPLVRHHLAAPQLPLACVLEGGTWAAGRALAGRLRGGRPPLSIISDGTVF</sequence>
<dbReference type="Pfam" id="PF07958">
    <property type="entry name" value="DUF1688"/>
    <property type="match status" value="1"/>
</dbReference>
<gene>
    <name evidence="1" type="ORF">ABFW12_16505</name>
</gene>
<name>A0ABV3VEJ0_9MYCO</name>
<comment type="caution">
    <text evidence="1">The sequence shown here is derived from an EMBL/GenBank/DDBJ whole genome shotgun (WGS) entry which is preliminary data.</text>
</comment>
<organism evidence="1 2">
    <name type="scientific">Mycolicibacterium porcinum</name>
    <dbReference type="NCBI Taxonomy" id="39693"/>
    <lineage>
        <taxon>Bacteria</taxon>
        <taxon>Bacillati</taxon>
        <taxon>Actinomycetota</taxon>
        <taxon>Actinomycetes</taxon>
        <taxon>Mycobacteriales</taxon>
        <taxon>Mycobacteriaceae</taxon>
        <taxon>Mycolicibacterium</taxon>
    </lineage>
</organism>
<protein>
    <submittedName>
        <fullName evidence="1">URC4/urg3 family protein</fullName>
    </submittedName>
</protein>
<dbReference type="EMBL" id="JBDLOU010000033">
    <property type="protein sequence ID" value="MEX3739830.1"/>
    <property type="molecule type" value="Genomic_DNA"/>
</dbReference>
<keyword evidence="2" id="KW-1185">Reference proteome</keyword>
<dbReference type="InterPro" id="IPR012469">
    <property type="entry name" value="DUF1688"/>
</dbReference>
<dbReference type="PANTHER" id="PTHR31687:SF3">
    <property type="entry name" value="PROTEIN URG3"/>
    <property type="match status" value="1"/>
</dbReference>
<dbReference type="PANTHER" id="PTHR31687">
    <property type="match status" value="1"/>
</dbReference>
<dbReference type="RefSeq" id="WP_144983976.1">
    <property type="nucleotide sequence ID" value="NZ_JBDLOU010000033.1"/>
</dbReference>